<dbReference type="InterPro" id="IPR002156">
    <property type="entry name" value="RNaseH_domain"/>
</dbReference>
<dbReference type="GO" id="GO:0003676">
    <property type="term" value="F:nucleic acid binding"/>
    <property type="evidence" value="ECO:0007669"/>
    <property type="project" value="InterPro"/>
</dbReference>
<dbReference type="GO" id="GO:0004523">
    <property type="term" value="F:RNA-DNA hybrid ribonuclease activity"/>
    <property type="evidence" value="ECO:0007669"/>
    <property type="project" value="InterPro"/>
</dbReference>
<dbReference type="SUPFAM" id="SSF53254">
    <property type="entry name" value="Phosphoglycerate mutase-like"/>
    <property type="match status" value="1"/>
</dbReference>
<dbReference type="GO" id="GO:0016791">
    <property type="term" value="F:phosphatase activity"/>
    <property type="evidence" value="ECO:0007669"/>
    <property type="project" value="TreeGrafter"/>
</dbReference>
<dbReference type="SUPFAM" id="SSF53098">
    <property type="entry name" value="Ribonuclease H-like"/>
    <property type="match status" value="1"/>
</dbReference>
<dbReference type="Pfam" id="PF13456">
    <property type="entry name" value="RVT_3"/>
    <property type="match status" value="1"/>
</dbReference>
<dbReference type="InterPro" id="IPR050275">
    <property type="entry name" value="PGM_Phosphatase"/>
</dbReference>
<keyword evidence="6" id="KW-1185">Reference proteome</keyword>
<organism evidence="5 6">
    <name type="scientific">Branchiibius hedensis</name>
    <dbReference type="NCBI Taxonomy" id="672460"/>
    <lineage>
        <taxon>Bacteria</taxon>
        <taxon>Bacillati</taxon>
        <taxon>Actinomycetota</taxon>
        <taxon>Actinomycetes</taxon>
        <taxon>Micrococcales</taxon>
        <taxon>Dermacoccaceae</taxon>
        <taxon>Branchiibius</taxon>
    </lineage>
</organism>
<dbReference type="AlphaFoldDB" id="A0A2Y8ZVB6"/>
<dbReference type="Gene3D" id="3.40.50.1240">
    <property type="entry name" value="Phosphoglycerate mutase-like"/>
    <property type="match status" value="1"/>
</dbReference>
<dbReference type="RefSeq" id="WP_109684852.1">
    <property type="nucleotide sequence ID" value="NZ_QGDN01000001.1"/>
</dbReference>
<evidence type="ECO:0000256" key="3">
    <source>
        <dbReference type="SAM" id="MobiDB-lite"/>
    </source>
</evidence>
<gene>
    <name evidence="5" type="ORF">SAMN04489750_1579</name>
</gene>
<feature type="active site" description="Tele-phosphohistidine intermediate" evidence="1">
    <location>
        <position position="223"/>
    </location>
</feature>
<dbReference type="Proteomes" id="UP000250028">
    <property type="component" value="Unassembled WGS sequence"/>
</dbReference>
<feature type="compositionally biased region" description="Basic and acidic residues" evidence="3">
    <location>
        <begin position="1"/>
        <end position="23"/>
    </location>
</feature>
<dbReference type="PANTHER" id="PTHR48100:SF62">
    <property type="entry name" value="GLUCOSYL-3-PHOSPHOGLYCERATE PHOSPHATASE"/>
    <property type="match status" value="1"/>
</dbReference>
<feature type="domain" description="RNase H type-1" evidence="4">
    <location>
        <begin position="26"/>
        <end position="163"/>
    </location>
</feature>
<dbReference type="InterPro" id="IPR013078">
    <property type="entry name" value="His_Pase_superF_clade-1"/>
</dbReference>
<evidence type="ECO:0000256" key="1">
    <source>
        <dbReference type="PIRSR" id="PIRSR613078-1"/>
    </source>
</evidence>
<protein>
    <submittedName>
        <fullName evidence="5">Probable phosphoglycerate mutase</fullName>
    </submittedName>
</protein>
<evidence type="ECO:0000259" key="4">
    <source>
        <dbReference type="PROSITE" id="PS50879"/>
    </source>
</evidence>
<dbReference type="PANTHER" id="PTHR48100">
    <property type="entry name" value="BROAD-SPECIFICITY PHOSPHATASE YOR283W-RELATED"/>
    <property type="match status" value="1"/>
</dbReference>
<dbReference type="GO" id="GO:0005737">
    <property type="term" value="C:cytoplasm"/>
    <property type="evidence" value="ECO:0007669"/>
    <property type="project" value="TreeGrafter"/>
</dbReference>
<dbReference type="InterPro" id="IPR029033">
    <property type="entry name" value="His_PPase_superfam"/>
</dbReference>
<proteinExistence type="predicted"/>
<dbReference type="InterPro" id="IPR012337">
    <property type="entry name" value="RNaseH-like_sf"/>
</dbReference>
<evidence type="ECO:0000256" key="2">
    <source>
        <dbReference type="PIRSR" id="PIRSR613078-2"/>
    </source>
</evidence>
<dbReference type="Pfam" id="PF00300">
    <property type="entry name" value="His_Phos_1"/>
    <property type="match status" value="1"/>
</dbReference>
<feature type="region of interest" description="Disordered" evidence="3">
    <location>
        <begin position="1"/>
        <end position="37"/>
    </location>
</feature>
<dbReference type="InterPro" id="IPR036397">
    <property type="entry name" value="RNaseH_sf"/>
</dbReference>
<dbReference type="CDD" id="cd09279">
    <property type="entry name" value="RNase_HI_like"/>
    <property type="match status" value="1"/>
</dbReference>
<evidence type="ECO:0000313" key="5">
    <source>
        <dbReference type="EMBL" id="SSA34269.1"/>
    </source>
</evidence>
<reference evidence="6" key="1">
    <citation type="submission" date="2016-10" db="EMBL/GenBank/DDBJ databases">
        <authorList>
            <person name="Varghese N."/>
            <person name="Submissions S."/>
        </authorList>
    </citation>
    <scope>NUCLEOTIDE SEQUENCE [LARGE SCALE GENOMIC DNA]</scope>
    <source>
        <strain evidence="6">DSM 22951</strain>
    </source>
</reference>
<accession>A0A2Y8ZVB6</accession>
<dbReference type="Gene3D" id="3.30.420.10">
    <property type="entry name" value="Ribonuclease H-like superfamily/Ribonuclease H"/>
    <property type="match status" value="1"/>
</dbReference>
<sequence length="419" mass="45060">MSAGRGEETSASEARSRGERRDQNALSRALRLEADGGSRGNPGVAGYGAVVFDAVSGDTLAERAAPLGKASNNVAEYSGLIAGLEAAMEIDPSARIDVAMDSKLVIEQMAGRWKIKHEDMRRLALQAQDLVRRIRESGGEVTWTWIPRERNKAADKLSNDGMDGEVITSDYWRDSPAEAGSPAPEQLTLLMPDEDGERAVPEPPVVVPVRTPPTPRRIVLLRHGVTDLTVQGRLDGRGGIDPELNPEGRRQAFAAAQGVRDQILGDIPYVVTSSLARAEATGAAVAQALGVPARVDADWDEQSFGAWDGLSFSRIRDLAPDGLTSLRSDPDFCAPGGESHRDFVARVLAAYQRLLADLEEGQTVVVATHRKPIMAVLAHVLDLDMATGWRLGCGPASFTVVDVFTGAVTIERLNDQHHL</sequence>
<dbReference type="SMART" id="SM00855">
    <property type="entry name" value="PGAM"/>
    <property type="match status" value="1"/>
</dbReference>
<dbReference type="NCBIfam" id="NF005567">
    <property type="entry name" value="PRK07238.1"/>
    <property type="match status" value="1"/>
</dbReference>
<dbReference type="PROSITE" id="PS50879">
    <property type="entry name" value="RNASE_H_1"/>
    <property type="match status" value="1"/>
</dbReference>
<name>A0A2Y8ZVB6_9MICO</name>
<dbReference type="CDD" id="cd07040">
    <property type="entry name" value="HP"/>
    <property type="match status" value="1"/>
</dbReference>
<evidence type="ECO:0000313" key="6">
    <source>
        <dbReference type="Proteomes" id="UP000250028"/>
    </source>
</evidence>
<feature type="binding site" evidence="2">
    <location>
        <position position="277"/>
    </location>
    <ligand>
        <name>substrate</name>
    </ligand>
</feature>
<dbReference type="EMBL" id="UESZ01000001">
    <property type="protein sequence ID" value="SSA34269.1"/>
    <property type="molecule type" value="Genomic_DNA"/>
</dbReference>
<feature type="active site" description="Proton donor/acceptor" evidence="1">
    <location>
        <position position="301"/>
    </location>
</feature>
<dbReference type="OrthoDB" id="5296884at2"/>